<dbReference type="OrthoDB" id="5874078at2759"/>
<keyword evidence="2" id="KW-1133">Transmembrane helix</keyword>
<comment type="caution">
    <text evidence="3">The sequence shown here is derived from an EMBL/GenBank/DDBJ whole genome shotgun (WGS) entry which is preliminary data.</text>
</comment>
<feature type="transmembrane region" description="Helical" evidence="2">
    <location>
        <begin position="287"/>
        <end position="307"/>
    </location>
</feature>
<dbReference type="GO" id="GO:0016020">
    <property type="term" value="C:membrane"/>
    <property type="evidence" value="ECO:0007669"/>
    <property type="project" value="InterPro"/>
</dbReference>
<evidence type="ECO:0000256" key="2">
    <source>
        <dbReference type="SAM" id="Phobius"/>
    </source>
</evidence>
<name>A0A016TZ62_9BILA</name>
<keyword evidence="4" id="KW-1185">Reference proteome</keyword>
<dbReference type="AlphaFoldDB" id="A0A016TZ62"/>
<feature type="transmembrane region" description="Helical" evidence="2">
    <location>
        <begin position="24"/>
        <end position="45"/>
    </location>
</feature>
<dbReference type="Pfam" id="PF03125">
    <property type="entry name" value="Sre"/>
    <property type="match status" value="2"/>
</dbReference>
<feature type="transmembrane region" description="Helical" evidence="2">
    <location>
        <begin position="121"/>
        <end position="143"/>
    </location>
</feature>
<dbReference type="EMBL" id="JARK01001404">
    <property type="protein sequence ID" value="EYC07892.1"/>
    <property type="molecule type" value="Genomic_DNA"/>
</dbReference>
<protein>
    <recommendedName>
        <fullName evidence="5">Sre G protein-coupled chemoreceptor</fullName>
    </recommendedName>
</protein>
<dbReference type="InterPro" id="IPR004151">
    <property type="entry name" value="7TM_GPCR_serpentine_rcpt_Sre"/>
</dbReference>
<reference evidence="4" key="1">
    <citation type="journal article" date="2015" name="Nat. Genet.">
        <title>The genome and transcriptome of the zoonotic hookworm Ancylostoma ceylanicum identify infection-specific gene families.</title>
        <authorList>
            <person name="Schwarz E.M."/>
            <person name="Hu Y."/>
            <person name="Antoshechkin I."/>
            <person name="Miller M.M."/>
            <person name="Sternberg P.W."/>
            <person name="Aroian R.V."/>
        </authorList>
    </citation>
    <scope>NUCLEOTIDE SEQUENCE</scope>
    <source>
        <strain evidence="4">HY135</strain>
    </source>
</reference>
<organism evidence="3 4">
    <name type="scientific">Ancylostoma ceylanicum</name>
    <dbReference type="NCBI Taxonomy" id="53326"/>
    <lineage>
        <taxon>Eukaryota</taxon>
        <taxon>Metazoa</taxon>
        <taxon>Ecdysozoa</taxon>
        <taxon>Nematoda</taxon>
        <taxon>Chromadorea</taxon>
        <taxon>Rhabditida</taxon>
        <taxon>Rhabditina</taxon>
        <taxon>Rhabditomorpha</taxon>
        <taxon>Strongyloidea</taxon>
        <taxon>Ancylostomatidae</taxon>
        <taxon>Ancylostomatinae</taxon>
        <taxon>Ancylostoma</taxon>
    </lineage>
</organism>
<evidence type="ECO:0000313" key="4">
    <source>
        <dbReference type="Proteomes" id="UP000024635"/>
    </source>
</evidence>
<keyword evidence="2" id="KW-0472">Membrane</keyword>
<feature type="transmembrane region" description="Helical" evidence="2">
    <location>
        <begin position="163"/>
        <end position="185"/>
    </location>
</feature>
<dbReference type="PANTHER" id="PTHR23128:SF145">
    <property type="entry name" value="SERPENTINE RECEPTOR, CLASS E (EPSILON)"/>
    <property type="match status" value="1"/>
</dbReference>
<dbReference type="Proteomes" id="UP000024635">
    <property type="component" value="Unassembled WGS sequence"/>
</dbReference>
<sequence length="362" mass="41212">MLHLRIQIHIGMYYARGLVSKSPLILAAMFRFWFFFSTVCFLNAVLVERSIASYFVADYEKKPRVWLSTAMNGVSLSTSLLITITFMLRCVVGGGELEWKCNSAGDWKDYLRDDLVSKLPLLIASLLRMWFFIAAAGFLKAVLVERACASYFIVDYENKARQWISTTIIVFSLFATFVFTISFMFMLYPVVAGLAGGSFSALAALAVSAILYRRNRSQLLNLDKGITAASIEYTLSIKFQLMENIRVMRIVVATFCLMAGVIVFALSLLALAFIQFDEFPDKAQLCFAFYDLIVALTITFLTLAFAVHMGEWRRVYLHFPPTIRQFCLRKFAALEGKRVTHIREHENAGQQYFDQLKKAWGN</sequence>
<proteinExistence type="inferred from homology"/>
<evidence type="ECO:0000313" key="3">
    <source>
        <dbReference type="EMBL" id="EYC07892.1"/>
    </source>
</evidence>
<dbReference type="PANTHER" id="PTHR23128">
    <property type="entry name" value="SERPENTINE RECEPTOR, CLASS E (EPSILON)-RELATED"/>
    <property type="match status" value="1"/>
</dbReference>
<dbReference type="GO" id="GO:0007606">
    <property type="term" value="P:sensory perception of chemical stimulus"/>
    <property type="evidence" value="ECO:0007669"/>
    <property type="project" value="InterPro"/>
</dbReference>
<accession>A0A016TZ62</accession>
<feature type="transmembrane region" description="Helical" evidence="2">
    <location>
        <begin position="191"/>
        <end position="212"/>
    </location>
</feature>
<evidence type="ECO:0008006" key="5">
    <source>
        <dbReference type="Google" id="ProtNLM"/>
    </source>
</evidence>
<evidence type="ECO:0000256" key="1">
    <source>
        <dbReference type="ARBA" id="ARBA00006803"/>
    </source>
</evidence>
<comment type="similarity">
    <text evidence="1">Belongs to the nematode receptor-like protein sre family.</text>
</comment>
<gene>
    <name evidence="3" type="primary">Acey_s0068.g189</name>
    <name evidence="3" type="ORF">Y032_0068g189</name>
</gene>
<feature type="transmembrane region" description="Helical" evidence="2">
    <location>
        <begin position="250"/>
        <end position="275"/>
    </location>
</feature>
<keyword evidence="2" id="KW-0812">Transmembrane</keyword>
<feature type="transmembrane region" description="Helical" evidence="2">
    <location>
        <begin position="65"/>
        <end position="88"/>
    </location>
</feature>